<evidence type="ECO:0000313" key="2">
    <source>
        <dbReference type="Proteomes" id="UP000811246"/>
    </source>
</evidence>
<dbReference type="OrthoDB" id="1620396at2759"/>
<proteinExistence type="predicted"/>
<dbReference type="NCBIfam" id="TIGR01589">
    <property type="entry name" value="A_thal_3526"/>
    <property type="match status" value="1"/>
</dbReference>
<accession>A0A922EN34</accession>
<dbReference type="PANTHER" id="PTHR31871">
    <property type="entry name" value="OS02G0137100 PROTEIN"/>
    <property type="match status" value="1"/>
</dbReference>
<protein>
    <submittedName>
        <fullName evidence="1">Uncharacterized protein</fullName>
    </submittedName>
</protein>
<gene>
    <name evidence="1" type="ORF">I3842_06G007800</name>
</gene>
<dbReference type="EMBL" id="CM031830">
    <property type="protein sequence ID" value="KAG6706936.1"/>
    <property type="molecule type" value="Genomic_DNA"/>
</dbReference>
<dbReference type="EMBL" id="CM031830">
    <property type="protein sequence ID" value="KAG6706935.1"/>
    <property type="molecule type" value="Genomic_DNA"/>
</dbReference>
<organism evidence="1 2">
    <name type="scientific">Carya illinoinensis</name>
    <name type="common">Pecan</name>
    <dbReference type="NCBI Taxonomy" id="32201"/>
    <lineage>
        <taxon>Eukaryota</taxon>
        <taxon>Viridiplantae</taxon>
        <taxon>Streptophyta</taxon>
        <taxon>Embryophyta</taxon>
        <taxon>Tracheophyta</taxon>
        <taxon>Spermatophyta</taxon>
        <taxon>Magnoliopsida</taxon>
        <taxon>eudicotyledons</taxon>
        <taxon>Gunneridae</taxon>
        <taxon>Pentapetalae</taxon>
        <taxon>rosids</taxon>
        <taxon>fabids</taxon>
        <taxon>Fagales</taxon>
        <taxon>Juglandaceae</taxon>
        <taxon>Carya</taxon>
    </lineage>
</organism>
<dbReference type="AlphaFoldDB" id="A0A922EN34"/>
<reference evidence="1" key="1">
    <citation type="submission" date="2021-01" db="EMBL/GenBank/DDBJ databases">
        <authorList>
            <person name="Lovell J.T."/>
            <person name="Bentley N."/>
            <person name="Bhattarai G."/>
            <person name="Jenkins J.W."/>
            <person name="Sreedasyam A."/>
            <person name="Alarcon Y."/>
            <person name="Bock C."/>
            <person name="Boston L."/>
            <person name="Carlson J."/>
            <person name="Cervantes K."/>
            <person name="Clermont K."/>
            <person name="Krom N."/>
            <person name="Kubenka K."/>
            <person name="Mamidi S."/>
            <person name="Mattison C."/>
            <person name="Monteros M."/>
            <person name="Pisani C."/>
            <person name="Plott C."/>
            <person name="Rajasekar S."/>
            <person name="Rhein H.S."/>
            <person name="Rohla C."/>
            <person name="Song M."/>
            <person name="Hilaire R.S."/>
            <person name="Shu S."/>
            <person name="Wells L."/>
            <person name="Wang X."/>
            <person name="Webber J."/>
            <person name="Heerema R.J."/>
            <person name="Klein P."/>
            <person name="Conner P."/>
            <person name="Grauke L."/>
            <person name="Grimwood J."/>
            <person name="Schmutz J."/>
            <person name="Randall J.J."/>
        </authorList>
    </citation>
    <scope>NUCLEOTIDE SEQUENCE</scope>
    <source>
        <tissue evidence="1">Leaf</tissue>
    </source>
</reference>
<comment type="caution">
    <text evidence="1">The sequence shown here is derived from an EMBL/GenBank/DDBJ whole genome shotgun (WGS) entry which is preliminary data.</text>
</comment>
<evidence type="ECO:0000313" key="1">
    <source>
        <dbReference type="EMBL" id="KAG6706936.1"/>
    </source>
</evidence>
<dbReference type="EMBL" id="CM031830">
    <property type="protein sequence ID" value="KAG6706937.1"/>
    <property type="molecule type" value="Genomic_DNA"/>
</dbReference>
<dbReference type="Pfam" id="PF09713">
    <property type="entry name" value="A_thal_3526"/>
    <property type="match status" value="1"/>
</dbReference>
<dbReference type="InterPro" id="IPR006476">
    <property type="entry name" value="CHP01589_pln"/>
</dbReference>
<sequence>MVDSGSASISRNMNRRAICEESAVVHNLIERCLRLYMNKNEVVETLLCLANIEPGFTTSVLQRLEEENAEFFKSYYVRVKLNKQIQLFNDLLKGQSGLLNSSSPQKVPLLSMRSGIHCMPVNNPPLGYPILQQPSIPFMSQSPSYFVNHMPSCQVVHRIPSPGNFNPTQINYVEYCATNTVPSIPTCSTNLENHSSSALMASCGQVPFTLSAMAGLGMETPALNATNNLHVANVEGLQLGSDGQTGPPKELQSLEQISWNSSVSDIDAGWPTLPDVGAPGNYSGGSILPYDEDVLLD</sequence>
<dbReference type="PANTHER" id="PTHR31871:SF9">
    <property type="entry name" value="HELICASE WITH ZINC FINGER PROTEIN"/>
    <property type="match status" value="1"/>
</dbReference>
<name>A0A922EN34_CARIL</name>
<dbReference type="Proteomes" id="UP000811246">
    <property type="component" value="Chromosome 6"/>
</dbReference>